<comment type="caution">
    <text evidence="2">The sequence shown here is derived from an EMBL/GenBank/DDBJ whole genome shotgun (WGS) entry which is preliminary data.</text>
</comment>
<dbReference type="GO" id="GO:0008168">
    <property type="term" value="F:methyltransferase activity"/>
    <property type="evidence" value="ECO:0007669"/>
    <property type="project" value="UniProtKB-KW"/>
</dbReference>
<dbReference type="EMBL" id="JAELVF020000001">
    <property type="protein sequence ID" value="MBU7596143.1"/>
    <property type="molecule type" value="Genomic_DNA"/>
</dbReference>
<keyword evidence="3" id="KW-1185">Reference proteome</keyword>
<evidence type="ECO:0000259" key="1">
    <source>
        <dbReference type="Pfam" id="PF13649"/>
    </source>
</evidence>
<gene>
    <name evidence="2" type="ORF">JGS22_000455</name>
</gene>
<reference evidence="2" key="1">
    <citation type="submission" date="2021-06" db="EMBL/GenBank/DDBJ databases">
        <title>Sequencing of actinobacteria type strains.</title>
        <authorList>
            <person name="Nguyen G.-S."/>
            <person name="Wentzel A."/>
        </authorList>
    </citation>
    <scope>NUCLEOTIDE SEQUENCE</scope>
    <source>
        <strain evidence="2">P38-E01</strain>
    </source>
</reference>
<dbReference type="InterPro" id="IPR029063">
    <property type="entry name" value="SAM-dependent_MTases_sf"/>
</dbReference>
<dbReference type="InterPro" id="IPR041698">
    <property type="entry name" value="Methyltransf_25"/>
</dbReference>
<dbReference type="Gene3D" id="3.40.50.150">
    <property type="entry name" value="Vaccinia Virus protein VP39"/>
    <property type="match status" value="1"/>
</dbReference>
<proteinExistence type="predicted"/>
<evidence type="ECO:0000313" key="3">
    <source>
        <dbReference type="Proteomes" id="UP000694501"/>
    </source>
</evidence>
<dbReference type="Pfam" id="PF13649">
    <property type="entry name" value="Methyltransf_25"/>
    <property type="match status" value="1"/>
</dbReference>
<keyword evidence="2" id="KW-0808">Transferase</keyword>
<dbReference type="AlphaFoldDB" id="A0A949JBU1"/>
<keyword evidence="2" id="KW-0489">Methyltransferase</keyword>
<feature type="domain" description="Methyltransferase" evidence="1">
    <location>
        <begin position="43"/>
        <end position="132"/>
    </location>
</feature>
<dbReference type="GO" id="GO:0032259">
    <property type="term" value="P:methylation"/>
    <property type="evidence" value="ECO:0007669"/>
    <property type="project" value="UniProtKB-KW"/>
</dbReference>
<accession>A0A949JBU1</accession>
<dbReference type="SUPFAM" id="SSF53335">
    <property type="entry name" value="S-adenosyl-L-methionine-dependent methyltransferases"/>
    <property type="match status" value="1"/>
</dbReference>
<evidence type="ECO:0000313" key="2">
    <source>
        <dbReference type="EMBL" id="MBU7596143.1"/>
    </source>
</evidence>
<sequence>MSTLTPQHLRSAKDWAEIQERMLVPLYEAVYQHLGVGARTRMLGLGCGSGLALLLAAARGARVVGTEIDPARLALARARLAPAPQWGARSWSVQLLPGGPDRLPQGRSYDLVTVFDTGSSAGALQEAAARTQPGSPVVLAGWGTAEECAATDALRRAHRLSDSDPDGTHQPTNGRDALEGLAAGAGLDIADSGEVQCPFGYADVDSAVRGLLSTGVHRRLEQEADEERVGRELAEVLREQRRPDGTVWLSNLFHYVVARAA</sequence>
<organism evidence="2 3">
    <name type="scientific">Streptomyces tardus</name>
    <dbReference type="NCBI Taxonomy" id="2780544"/>
    <lineage>
        <taxon>Bacteria</taxon>
        <taxon>Bacillati</taxon>
        <taxon>Actinomycetota</taxon>
        <taxon>Actinomycetes</taxon>
        <taxon>Kitasatosporales</taxon>
        <taxon>Streptomycetaceae</taxon>
        <taxon>Streptomyces</taxon>
    </lineage>
</organism>
<dbReference type="Proteomes" id="UP000694501">
    <property type="component" value="Unassembled WGS sequence"/>
</dbReference>
<protein>
    <submittedName>
        <fullName evidence="2">Methyltransferase domain-containing protein</fullName>
    </submittedName>
</protein>
<name>A0A949JBU1_9ACTN</name>